<keyword evidence="1" id="KW-1015">Disulfide bond</keyword>
<gene>
    <name evidence="7 8" type="primary">LOC100577600</name>
</gene>
<dbReference type="EnsemblMetazoa" id="XM_026442587">
    <property type="protein sequence ID" value="XP_026298372"/>
    <property type="gene ID" value="LOC100577600"/>
</dbReference>
<sequence length="378" mass="42316">MMAVCMFWLLTYVGQGLDLAVGNRPVIIMQGAQEQQDYRQHGSGIRKKSELNSVGNNLLHFRIYPPEASHRDDLSNWLLLNDEPRISSWTPAGILIDDMIREPRELQTVFFALSPAMLNTLYTEYVNTASSQPADHFLHEDQQQAVGQGPLVGQRGKKLRIECRHSRNTVSLPIRVCDDEKTTGRNGRLQEARQSNYDDLFEQKLNTAANMKTDPTSRGSEKLQRDYQNNGATFVPRPPLFGLDAGKPPGKRSQTPVGRRSIDLSGESAPHQAQPPSSLGNGISVASQLMLRSTRGSIQYDVPQIECPISEDGMERFACPSADRMGRYHCIDDHALCDGFIDCPTGEDEDRQACMFYKTTKAHLDVLADAILRWARGR</sequence>
<dbReference type="PANTHER" id="PTHR21105">
    <property type="entry name" value="GH16255P"/>
    <property type="match status" value="1"/>
</dbReference>
<keyword evidence="4" id="KW-0732">Signal</keyword>
<dbReference type="Gene3D" id="4.10.400.10">
    <property type="entry name" value="Low-density Lipoprotein Receptor"/>
    <property type="match status" value="1"/>
</dbReference>
<evidence type="ECO:0000256" key="1">
    <source>
        <dbReference type="ARBA" id="ARBA00023157"/>
    </source>
</evidence>
<protein>
    <submittedName>
        <fullName evidence="7 8">Uncharacterized protein LOC100577600</fullName>
    </submittedName>
</protein>
<dbReference type="InterPro" id="IPR036055">
    <property type="entry name" value="LDL_receptor-like_sf"/>
</dbReference>
<dbReference type="CTD" id="36295"/>
<dbReference type="SUPFAM" id="SSF57424">
    <property type="entry name" value="LDL receptor-like module"/>
    <property type="match status" value="1"/>
</dbReference>
<dbReference type="RefSeq" id="XP_026298372.1">
    <property type="nucleotide sequence ID" value="XM_026442587.1"/>
</dbReference>
<dbReference type="PROSITE" id="PS50068">
    <property type="entry name" value="LDLRA_2"/>
    <property type="match status" value="1"/>
</dbReference>
<reference evidence="5" key="1">
    <citation type="submission" date="2021-01" db="UniProtKB">
        <authorList>
            <consortium name="EnsemblMetazoa"/>
        </authorList>
    </citation>
    <scope>IDENTIFICATION</scope>
    <source>
        <strain evidence="5">DH4</strain>
    </source>
</reference>
<dbReference type="GeneID" id="100577600"/>
<dbReference type="CDD" id="cd00112">
    <property type="entry name" value="LDLa"/>
    <property type="match status" value="1"/>
</dbReference>
<evidence type="ECO:0000313" key="7">
    <source>
        <dbReference type="RefSeq" id="XP_016768852.2"/>
    </source>
</evidence>
<dbReference type="PROSITE" id="PS01209">
    <property type="entry name" value="LDLRA_1"/>
    <property type="match status" value="1"/>
</dbReference>
<dbReference type="OrthoDB" id="6417936at2759"/>
<dbReference type="PANTHER" id="PTHR21105:SF0">
    <property type="entry name" value="GH16255P"/>
    <property type="match status" value="1"/>
</dbReference>
<dbReference type="GO" id="GO:0043410">
    <property type="term" value="P:positive regulation of MAPK cascade"/>
    <property type="evidence" value="ECO:0007669"/>
    <property type="project" value="TreeGrafter"/>
</dbReference>
<name>A0A7M7ILP5_APIME</name>
<proteinExistence type="predicted"/>
<dbReference type="EnsemblMetazoa" id="XM_016913363">
    <property type="protein sequence ID" value="XP_016768852"/>
    <property type="gene ID" value="LOC100577600"/>
</dbReference>
<accession>A0A8B8H311</accession>
<evidence type="ECO:0000313" key="8">
    <source>
        <dbReference type="RefSeq" id="XP_026298372.1"/>
    </source>
</evidence>
<keyword evidence="6" id="KW-1185">Reference proteome</keyword>
<dbReference type="GO" id="GO:0030297">
    <property type="term" value="F:transmembrane receptor protein tyrosine kinase activator activity"/>
    <property type="evidence" value="ECO:0007669"/>
    <property type="project" value="TreeGrafter"/>
</dbReference>
<feature type="chain" id="PRO_5044659985" evidence="4">
    <location>
        <begin position="17"/>
        <end position="378"/>
    </location>
</feature>
<evidence type="ECO:0000256" key="4">
    <source>
        <dbReference type="SAM" id="SignalP"/>
    </source>
</evidence>
<dbReference type="RefSeq" id="XP_016768852.2">
    <property type="nucleotide sequence ID" value="XM_016913363.2"/>
</dbReference>
<dbReference type="SMART" id="SM00192">
    <property type="entry name" value="LDLa"/>
    <property type="match status" value="1"/>
</dbReference>
<comment type="caution">
    <text evidence="2">Lacks conserved residue(s) required for the propagation of feature annotation.</text>
</comment>
<feature type="region of interest" description="Disordered" evidence="3">
    <location>
        <begin position="230"/>
        <end position="282"/>
    </location>
</feature>
<dbReference type="GO" id="GO:0043195">
    <property type="term" value="C:terminal bouton"/>
    <property type="evidence" value="ECO:0007669"/>
    <property type="project" value="TreeGrafter"/>
</dbReference>
<evidence type="ECO:0000313" key="5">
    <source>
        <dbReference type="EnsemblMetazoa" id="XP_016768852"/>
    </source>
</evidence>
<reference evidence="7 8" key="2">
    <citation type="submission" date="2025-04" db="UniProtKB">
        <authorList>
            <consortium name="RefSeq"/>
        </authorList>
    </citation>
    <scope>IDENTIFICATION</scope>
    <source>
        <strain evidence="7 8">DH4</strain>
        <tissue evidence="7 8">Whole body</tissue>
    </source>
</reference>
<accession>A0A8B7KKT2</accession>
<dbReference type="Proteomes" id="UP000005203">
    <property type="component" value="Linkage group LG8"/>
</dbReference>
<organism evidence="5">
    <name type="scientific">Apis mellifera</name>
    <name type="common">Honeybee</name>
    <dbReference type="NCBI Taxonomy" id="7460"/>
    <lineage>
        <taxon>Eukaryota</taxon>
        <taxon>Metazoa</taxon>
        <taxon>Ecdysozoa</taxon>
        <taxon>Arthropoda</taxon>
        <taxon>Hexapoda</taxon>
        <taxon>Insecta</taxon>
        <taxon>Pterygota</taxon>
        <taxon>Neoptera</taxon>
        <taxon>Endopterygota</taxon>
        <taxon>Hymenoptera</taxon>
        <taxon>Apocrita</taxon>
        <taxon>Aculeata</taxon>
        <taxon>Apoidea</taxon>
        <taxon>Anthophila</taxon>
        <taxon>Apidae</taxon>
        <taxon>Apis</taxon>
    </lineage>
</organism>
<accession>A0A7M7MMX0</accession>
<evidence type="ECO:0000313" key="6">
    <source>
        <dbReference type="Proteomes" id="UP000005203"/>
    </source>
</evidence>
<evidence type="ECO:0000256" key="3">
    <source>
        <dbReference type="SAM" id="MobiDB-lite"/>
    </source>
</evidence>
<accession>A0A7M7ILP5</accession>
<dbReference type="InterPro" id="IPR023415">
    <property type="entry name" value="LDLR_class-A_CS"/>
</dbReference>
<dbReference type="KEGG" id="ame:100577600"/>
<dbReference type="InterPro" id="IPR002172">
    <property type="entry name" value="LDrepeatLR_classA_rpt"/>
</dbReference>
<evidence type="ECO:0000256" key="2">
    <source>
        <dbReference type="PROSITE-ProRule" id="PRU00124"/>
    </source>
</evidence>
<feature type="signal peptide" evidence="4">
    <location>
        <begin position="1"/>
        <end position="16"/>
    </location>
</feature>
<dbReference type="AlphaFoldDB" id="A0A7M7ILP5"/>